<keyword evidence="2" id="KW-0732">Signal</keyword>
<dbReference type="Gene3D" id="2.60.40.10">
    <property type="entry name" value="Immunoglobulins"/>
    <property type="match status" value="3"/>
</dbReference>
<dbReference type="InterPro" id="IPR003961">
    <property type="entry name" value="FN3_dom"/>
</dbReference>
<evidence type="ECO:0000259" key="7">
    <source>
        <dbReference type="PROSITE" id="PS50853"/>
    </source>
</evidence>
<evidence type="ECO:0000313" key="8">
    <source>
        <dbReference type="EMBL" id="AQT67157.1"/>
    </source>
</evidence>
<dbReference type="SMART" id="SM00060">
    <property type="entry name" value="FN3"/>
    <property type="match status" value="2"/>
</dbReference>
<dbReference type="SMART" id="SM00282">
    <property type="entry name" value="LamG"/>
    <property type="match status" value="1"/>
</dbReference>
<dbReference type="Pfam" id="PF17963">
    <property type="entry name" value="Big_9"/>
    <property type="match status" value="1"/>
</dbReference>
<proteinExistence type="predicted"/>
<dbReference type="InterPro" id="IPR013783">
    <property type="entry name" value="Ig-like_fold"/>
</dbReference>
<feature type="domain" description="Laminin G" evidence="6">
    <location>
        <begin position="784"/>
        <end position="954"/>
    </location>
</feature>
<dbReference type="SUPFAM" id="SSF49899">
    <property type="entry name" value="Concanavalin A-like lectins/glucanases"/>
    <property type="match status" value="2"/>
</dbReference>
<dbReference type="OrthoDB" id="292483at2"/>
<evidence type="ECO:0000256" key="1">
    <source>
        <dbReference type="ARBA" id="ARBA00004316"/>
    </source>
</evidence>
<protein>
    <submittedName>
        <fullName evidence="8">Alpha-amylase/pullulanase</fullName>
    </submittedName>
</protein>
<gene>
    <name evidence="8" type="primary">apu_3</name>
    <name evidence="8" type="ORF">STSP2_00300</name>
</gene>
<dbReference type="CDD" id="cd00110">
    <property type="entry name" value="LamG"/>
    <property type="match status" value="1"/>
</dbReference>
<dbReference type="Pfam" id="PF13385">
    <property type="entry name" value="Laminin_G_3"/>
    <property type="match status" value="2"/>
</dbReference>
<dbReference type="GO" id="GO:0042995">
    <property type="term" value="C:cell projection"/>
    <property type="evidence" value="ECO:0007669"/>
    <property type="project" value="UniProtKB-SubCell"/>
</dbReference>
<reference evidence="9" key="1">
    <citation type="submission" date="2017-02" db="EMBL/GenBank/DDBJ databases">
        <title>Comparative genomics and description of representatives of a novel lineage of planctomycetes thriving in anoxic sediments.</title>
        <authorList>
            <person name="Spring S."/>
            <person name="Bunk B."/>
            <person name="Sproer C."/>
        </authorList>
    </citation>
    <scope>NUCLEOTIDE SEQUENCE [LARGE SCALE GENOMIC DNA]</scope>
    <source>
        <strain evidence="9">ST-NAGAB-D1</strain>
    </source>
</reference>
<feature type="domain" description="Fibronectin type-III" evidence="7">
    <location>
        <begin position="956"/>
        <end position="1053"/>
    </location>
</feature>
<dbReference type="InterPro" id="IPR001791">
    <property type="entry name" value="Laminin_G"/>
</dbReference>
<comment type="subcellular location">
    <subcellularLocation>
        <location evidence="1">Cell projection</location>
    </subcellularLocation>
</comment>
<evidence type="ECO:0000256" key="4">
    <source>
        <dbReference type="ARBA" id="ARBA00023273"/>
    </source>
</evidence>
<evidence type="ECO:0000256" key="2">
    <source>
        <dbReference type="ARBA" id="ARBA00022729"/>
    </source>
</evidence>
<evidence type="ECO:0000313" key="9">
    <source>
        <dbReference type="Proteomes" id="UP000189674"/>
    </source>
</evidence>
<evidence type="ECO:0000259" key="6">
    <source>
        <dbReference type="PROSITE" id="PS50025"/>
    </source>
</evidence>
<dbReference type="RefSeq" id="WP_146659174.1">
    <property type="nucleotide sequence ID" value="NZ_CP019791.1"/>
</dbReference>
<dbReference type="PANTHER" id="PTHR47635">
    <property type="entry name" value="CUB DOMAIN-CONTAINING PROTEIN"/>
    <property type="match status" value="1"/>
</dbReference>
<evidence type="ECO:0000256" key="3">
    <source>
        <dbReference type="ARBA" id="ARBA00023157"/>
    </source>
</evidence>
<dbReference type="Gene3D" id="2.60.120.200">
    <property type="match status" value="2"/>
</dbReference>
<feature type="compositionally biased region" description="Low complexity" evidence="5">
    <location>
        <begin position="1039"/>
        <end position="1065"/>
    </location>
</feature>
<dbReference type="Proteomes" id="UP000189674">
    <property type="component" value="Chromosome"/>
</dbReference>
<dbReference type="InterPro" id="IPR036116">
    <property type="entry name" value="FN3_sf"/>
</dbReference>
<keyword evidence="9" id="KW-1185">Reference proteome</keyword>
<organism evidence="8 9">
    <name type="scientific">Anaerohalosphaera lusitana</name>
    <dbReference type="NCBI Taxonomy" id="1936003"/>
    <lineage>
        <taxon>Bacteria</taxon>
        <taxon>Pseudomonadati</taxon>
        <taxon>Planctomycetota</taxon>
        <taxon>Phycisphaerae</taxon>
        <taxon>Sedimentisphaerales</taxon>
        <taxon>Anaerohalosphaeraceae</taxon>
        <taxon>Anaerohalosphaera</taxon>
    </lineage>
</organism>
<dbReference type="InterPro" id="IPR013320">
    <property type="entry name" value="ConA-like_dom_sf"/>
</dbReference>
<keyword evidence="4" id="KW-0966">Cell projection</keyword>
<dbReference type="AlphaFoldDB" id="A0A1U9NHB4"/>
<dbReference type="PROSITE" id="PS50025">
    <property type="entry name" value="LAM_G_DOMAIN"/>
    <property type="match status" value="1"/>
</dbReference>
<name>A0A1U9NHB4_9BACT</name>
<keyword evidence="3" id="KW-1015">Disulfide bond</keyword>
<feature type="region of interest" description="Disordered" evidence="5">
    <location>
        <begin position="1033"/>
        <end position="1067"/>
    </location>
</feature>
<sequence precursor="true">MRMNSRFSGVIFGLILVSLVGASALAVAPPTLTQSVTYNSETITLQMTKESVRGTYFEVLVQNSGGGYDAWTAGEVRTYVGTVDEYPGAYAAGILLSNDVLKARVYFDRGATWYTEGSSVTGTRGTGDPTFKLASKPSVAANHWGTDTYLFDVGYDSDYRYYNTMGSVAACVEMMEFSTVCLKVQYIQDALLMPAMGRVIVRPYQSQCPYDAYSGTDILVPFRDEWNNNQTGAVRDVAALATPNIGGGVAWLGVIGTTNAYSVNGIGSDGSFDVVWRHELGHNWSVYDFHANSPEGPTINCGNAYGRFNGPAVESIFNHRDNKLSILDSQGTYSTIDFGPYAALDVISNLTPGGTVYVDIMENDFDANAQTISLDSYDGTSALGGTVTLSSGTGGNGRDELVYTAPDNAFNEVDYFYYTVQDSAGNFGTGVVTVYLDLDNTIKGYYPMDETTGTTAGDVSQFGNDGTLVNGASFDTGSVTGQFATGLDLDGTDDHVEISNLNLNSNTVTITAWVNPAATPSGWNGIVFNRAQDAAGLNFGSAGELRYHWDGTNWGWNSGLTPTVGSWNFVALVVEPSQATIYLNNGGSTQSATNTNTHAVQSFAGTTYIGLDSNSGTRHFNGAVDDVRIYNYSMSASEIEDVKDGGTACGPLPIDGATGVLSSELSWVESSAATSYDVYVGTSSTAVANATTASSEYQGSVTGTTFDGSSILSENTQYFWRIDTVTGGGTLAGAVWDFTTGAALDMVGFYKLDETSGSTAADSSGHGNDGTVTGASWVTGIDGNALSFDGVDDVVNLGTGPSLSGQTDFTVSAWVKTTATAAGVIVQQRNGGFNGEYVFNMGSDGTLGFMIYGNSAYQFSFSSTATVNDGEWHHVVAVRDGTDGYIYVDAGTPATASGTVRDLASNIGVGIGADIRDNNRYFNGLMDDVRIYDKALSSSEITDLHDAFTGGGDTTPPAAPTGLGATAGDGSVSLDWADNSEQDLASYTVYRSTTSGSGYSSIAQGVSTSDYTDNTVTNDTTYYYVVTAVDTSDNESDTSSEVSATPADTTAPAAPTGLGATAGDGSVDLDWADNSEGDLDSYTVYRSTTSGSGFAAVAQGLSASDYTDNTVTNGTTYYYVVTAIDTSSNESGYSGEVSATPQASSSTMYVQAIDLTVVAAGGPNRYGRAVVTIYDDGGQPLSGATVYGTFTGDYNESGSAVTDSNGQATITTAAKAKSPSFTFTVTNVTASGYTYDSASNVETSDTY</sequence>
<dbReference type="STRING" id="1936003.STSP2_00300"/>
<dbReference type="InterPro" id="IPR006558">
    <property type="entry name" value="LamG-like"/>
</dbReference>
<dbReference type="SMART" id="SM00560">
    <property type="entry name" value="LamGL"/>
    <property type="match status" value="2"/>
</dbReference>
<dbReference type="PROSITE" id="PS50853">
    <property type="entry name" value="FN3"/>
    <property type="match status" value="1"/>
</dbReference>
<evidence type="ECO:0000256" key="5">
    <source>
        <dbReference type="SAM" id="MobiDB-lite"/>
    </source>
</evidence>
<dbReference type="PANTHER" id="PTHR47635:SF2">
    <property type="entry name" value="LAMG-LIKE JELLYROLL FOLD DOMAIN-CONTAINING PROTEIN"/>
    <property type="match status" value="1"/>
</dbReference>
<dbReference type="EMBL" id="CP019791">
    <property type="protein sequence ID" value="AQT67157.1"/>
    <property type="molecule type" value="Genomic_DNA"/>
</dbReference>
<dbReference type="SUPFAM" id="SSF49265">
    <property type="entry name" value="Fibronectin type III"/>
    <property type="match status" value="2"/>
</dbReference>
<accession>A0A1U9NHB4</accession>
<dbReference type="KEGG" id="alus:STSP2_00300"/>